<feature type="region of interest" description="Disordered" evidence="15">
    <location>
        <begin position="1146"/>
        <end position="1174"/>
    </location>
</feature>
<feature type="compositionally biased region" description="Acidic residues" evidence="15">
    <location>
        <begin position="62"/>
        <end position="92"/>
    </location>
</feature>
<evidence type="ECO:0000256" key="3">
    <source>
        <dbReference type="ARBA" id="ARBA00013184"/>
    </source>
</evidence>
<dbReference type="PANTHER" id="PTHR10615">
    <property type="entry name" value="HISTONE ACETYLTRANSFERASE"/>
    <property type="match status" value="1"/>
</dbReference>
<evidence type="ECO:0000256" key="15">
    <source>
        <dbReference type="SAM" id="MobiDB-lite"/>
    </source>
</evidence>
<organism evidence="18 19">
    <name type="scientific">Botryotinia calthae</name>
    <dbReference type="NCBI Taxonomy" id="38488"/>
    <lineage>
        <taxon>Eukaryota</taxon>
        <taxon>Fungi</taxon>
        <taxon>Dikarya</taxon>
        <taxon>Ascomycota</taxon>
        <taxon>Pezizomycotina</taxon>
        <taxon>Leotiomycetes</taxon>
        <taxon>Helotiales</taxon>
        <taxon>Sclerotiniaceae</taxon>
        <taxon>Botryotinia</taxon>
    </lineage>
</organism>
<comment type="subcellular location">
    <subcellularLocation>
        <location evidence="1 14">Nucleus</location>
    </subcellularLocation>
</comment>
<dbReference type="GO" id="GO:0031507">
    <property type="term" value="P:heterochromatin formation"/>
    <property type="evidence" value="ECO:0007669"/>
    <property type="project" value="UniProtKB-ARBA"/>
</dbReference>
<reference evidence="18 19" key="1">
    <citation type="submission" date="2017-11" db="EMBL/GenBank/DDBJ databases">
        <title>Comparative genomics of Botrytis spp.</title>
        <authorList>
            <person name="Valero-Jimenez C.A."/>
            <person name="Tapia P."/>
            <person name="Veloso J."/>
            <person name="Silva-Moreno E."/>
            <person name="Staats M."/>
            <person name="Valdes J.H."/>
            <person name="Van Kan J.A.L."/>
        </authorList>
    </citation>
    <scope>NUCLEOTIDE SEQUENCE [LARGE SCALE GENOMIC DNA]</scope>
    <source>
        <strain evidence="18 19">MUCL2830</strain>
    </source>
</reference>
<dbReference type="PROSITE" id="PS51726">
    <property type="entry name" value="MYST_HAT"/>
    <property type="match status" value="1"/>
</dbReference>
<dbReference type="InterPro" id="IPR013083">
    <property type="entry name" value="Znf_RING/FYVE/PHD"/>
</dbReference>
<gene>
    <name evidence="18" type="ORF">BOTCAL_0449g00080</name>
</gene>
<name>A0A4Y8CN42_9HELO</name>
<dbReference type="SMART" id="SM00249">
    <property type="entry name" value="PHD"/>
    <property type="match status" value="1"/>
</dbReference>
<dbReference type="Pfam" id="PF17772">
    <property type="entry name" value="zf-MYST"/>
    <property type="match status" value="1"/>
</dbReference>
<evidence type="ECO:0000256" key="4">
    <source>
        <dbReference type="ARBA" id="ARBA00022679"/>
    </source>
</evidence>
<feature type="compositionally biased region" description="Basic and acidic residues" evidence="15">
    <location>
        <begin position="367"/>
        <end position="379"/>
    </location>
</feature>
<evidence type="ECO:0000256" key="14">
    <source>
        <dbReference type="RuleBase" id="RU361211"/>
    </source>
</evidence>
<dbReference type="PANTHER" id="PTHR10615:SF161">
    <property type="entry name" value="HISTONE ACETYLTRANSFERASE KAT7"/>
    <property type="match status" value="1"/>
</dbReference>
<comment type="catalytic activity">
    <reaction evidence="14">
        <text>L-lysyl-[protein] + acetyl-CoA = N(6)-acetyl-L-lysyl-[protein] + CoA + H(+)</text>
        <dbReference type="Rhea" id="RHEA:45948"/>
        <dbReference type="Rhea" id="RHEA-COMP:9752"/>
        <dbReference type="Rhea" id="RHEA-COMP:10731"/>
        <dbReference type="ChEBI" id="CHEBI:15378"/>
        <dbReference type="ChEBI" id="CHEBI:29969"/>
        <dbReference type="ChEBI" id="CHEBI:57287"/>
        <dbReference type="ChEBI" id="CHEBI:57288"/>
        <dbReference type="ChEBI" id="CHEBI:61930"/>
        <dbReference type="EC" id="2.3.1.48"/>
    </reaction>
</comment>
<feature type="compositionally biased region" description="Low complexity" evidence="15">
    <location>
        <begin position="990"/>
        <end position="1003"/>
    </location>
</feature>
<evidence type="ECO:0000256" key="11">
    <source>
        <dbReference type="ARBA" id="ARBA00045805"/>
    </source>
</evidence>
<feature type="compositionally biased region" description="Polar residues" evidence="15">
    <location>
        <begin position="868"/>
        <end position="884"/>
    </location>
</feature>
<dbReference type="GO" id="GO:0003682">
    <property type="term" value="F:chromatin binding"/>
    <property type="evidence" value="ECO:0007669"/>
    <property type="project" value="TreeGrafter"/>
</dbReference>
<evidence type="ECO:0000256" key="1">
    <source>
        <dbReference type="ARBA" id="ARBA00004123"/>
    </source>
</evidence>
<evidence type="ECO:0000256" key="13">
    <source>
        <dbReference type="PROSITE-ProRule" id="PRU00146"/>
    </source>
</evidence>
<dbReference type="Pfam" id="PF01853">
    <property type="entry name" value="MOZ_SAS"/>
    <property type="match status" value="1"/>
</dbReference>
<dbReference type="InterPro" id="IPR019787">
    <property type="entry name" value="Znf_PHD-finger"/>
</dbReference>
<dbReference type="GO" id="GO:0004402">
    <property type="term" value="F:histone acetyltransferase activity"/>
    <property type="evidence" value="ECO:0007669"/>
    <property type="project" value="InterPro"/>
</dbReference>
<protein>
    <recommendedName>
        <fullName evidence="3 14">Histone acetyltransferase</fullName>
        <ecNumber evidence="3 14">2.3.1.48</ecNumber>
    </recommendedName>
</protein>
<feature type="region of interest" description="Disordered" evidence="15">
    <location>
        <begin position="251"/>
        <end position="277"/>
    </location>
</feature>
<dbReference type="GO" id="GO:0006357">
    <property type="term" value="P:regulation of transcription by RNA polymerase II"/>
    <property type="evidence" value="ECO:0007669"/>
    <property type="project" value="TreeGrafter"/>
</dbReference>
<dbReference type="Gene3D" id="3.40.630.30">
    <property type="match status" value="1"/>
</dbReference>
<feature type="region of interest" description="Disordered" evidence="15">
    <location>
        <begin position="864"/>
        <end position="884"/>
    </location>
</feature>
<feature type="active site" description="Proton donor/acceptor" evidence="12">
    <location>
        <position position="732"/>
    </location>
</feature>
<dbReference type="InterPro" id="IPR002717">
    <property type="entry name" value="HAT_MYST-type"/>
</dbReference>
<dbReference type="FunFam" id="3.40.630.30:FF:000001">
    <property type="entry name" value="Histone acetyltransferase"/>
    <property type="match status" value="1"/>
</dbReference>
<dbReference type="InterPro" id="IPR050603">
    <property type="entry name" value="MYST_HAT"/>
</dbReference>
<dbReference type="InterPro" id="IPR011011">
    <property type="entry name" value="Znf_FYVE_PHD"/>
</dbReference>
<evidence type="ECO:0000256" key="7">
    <source>
        <dbReference type="ARBA" id="ARBA00022833"/>
    </source>
</evidence>
<dbReference type="Proteomes" id="UP000297299">
    <property type="component" value="Unassembled WGS sequence"/>
</dbReference>
<feature type="compositionally biased region" description="Gly residues" evidence="15">
    <location>
        <begin position="1103"/>
        <end position="1113"/>
    </location>
</feature>
<keyword evidence="5" id="KW-0479">Metal-binding</keyword>
<dbReference type="GO" id="GO:0008270">
    <property type="term" value="F:zinc ion binding"/>
    <property type="evidence" value="ECO:0007669"/>
    <property type="project" value="UniProtKB-KW"/>
</dbReference>
<dbReference type="GO" id="GO:1990467">
    <property type="term" value="C:NuA3a histone acetyltransferase complex"/>
    <property type="evidence" value="ECO:0007669"/>
    <property type="project" value="TreeGrafter"/>
</dbReference>
<dbReference type="SUPFAM" id="SSF55729">
    <property type="entry name" value="Acyl-CoA N-acyltransferases (Nat)"/>
    <property type="match status" value="1"/>
</dbReference>
<evidence type="ECO:0000256" key="9">
    <source>
        <dbReference type="ARBA" id="ARBA00022990"/>
    </source>
</evidence>
<dbReference type="Pfam" id="PF16866">
    <property type="entry name" value="PHD_4"/>
    <property type="match status" value="1"/>
</dbReference>
<dbReference type="OrthoDB" id="787137at2759"/>
<evidence type="ECO:0000259" key="17">
    <source>
        <dbReference type="PROSITE" id="PS51726"/>
    </source>
</evidence>
<feature type="compositionally biased region" description="Acidic residues" evidence="15">
    <location>
        <begin position="100"/>
        <end position="122"/>
    </location>
</feature>
<feature type="compositionally biased region" description="Low complexity" evidence="15">
    <location>
        <begin position="961"/>
        <end position="978"/>
    </location>
</feature>
<feature type="region of interest" description="Disordered" evidence="15">
    <location>
        <begin position="291"/>
        <end position="421"/>
    </location>
</feature>
<dbReference type="GO" id="GO:0003712">
    <property type="term" value="F:transcription coregulator activity"/>
    <property type="evidence" value="ECO:0007669"/>
    <property type="project" value="TreeGrafter"/>
</dbReference>
<dbReference type="STRING" id="38488.A0A4Y8CN42"/>
<dbReference type="InterPro" id="IPR040706">
    <property type="entry name" value="Zf-MYST"/>
</dbReference>
<feature type="compositionally biased region" description="Acidic residues" evidence="15">
    <location>
        <begin position="22"/>
        <end position="32"/>
    </location>
</feature>
<dbReference type="GO" id="GO:0005634">
    <property type="term" value="C:nucleus"/>
    <property type="evidence" value="ECO:0007669"/>
    <property type="project" value="UniProtKB-SubCell"/>
</dbReference>
<keyword evidence="19" id="KW-1185">Reference proteome</keyword>
<dbReference type="AlphaFoldDB" id="A0A4Y8CN42"/>
<feature type="region of interest" description="Disordered" evidence="15">
    <location>
        <begin position="446"/>
        <end position="466"/>
    </location>
</feature>
<comment type="similarity">
    <text evidence="2 14">Belongs to the MYST (SAS/MOZ) family.</text>
</comment>
<evidence type="ECO:0000256" key="6">
    <source>
        <dbReference type="ARBA" id="ARBA00022771"/>
    </source>
</evidence>
<evidence type="ECO:0000256" key="12">
    <source>
        <dbReference type="PIRSR" id="PIRSR602717-51"/>
    </source>
</evidence>
<dbReference type="SUPFAM" id="SSF57903">
    <property type="entry name" value="FYVE/PHD zinc finger"/>
    <property type="match status" value="1"/>
</dbReference>
<feature type="compositionally biased region" description="Acidic residues" evidence="15">
    <location>
        <begin position="1165"/>
        <end position="1174"/>
    </location>
</feature>
<dbReference type="Gene3D" id="3.30.40.10">
    <property type="entry name" value="Zinc/RING finger domain, C3HC4 (zinc finger)"/>
    <property type="match status" value="1"/>
</dbReference>
<feature type="compositionally biased region" description="Acidic residues" evidence="15">
    <location>
        <begin position="258"/>
        <end position="268"/>
    </location>
</feature>
<keyword evidence="4" id="KW-0808">Transferase</keyword>
<evidence type="ECO:0000256" key="5">
    <source>
        <dbReference type="ARBA" id="ARBA00022723"/>
    </source>
</evidence>
<dbReference type="FunFam" id="3.30.60.60:FF:000001">
    <property type="entry name" value="Histone acetyltransferase"/>
    <property type="match status" value="1"/>
</dbReference>
<dbReference type="Gene3D" id="1.10.10.10">
    <property type="entry name" value="Winged helix-like DNA-binding domain superfamily/Winged helix DNA-binding domain"/>
    <property type="match status" value="1"/>
</dbReference>
<evidence type="ECO:0000256" key="10">
    <source>
        <dbReference type="ARBA" id="ARBA00023242"/>
    </source>
</evidence>
<feature type="domain" description="PHD-type" evidence="16">
    <location>
        <begin position="187"/>
        <end position="246"/>
    </location>
</feature>
<comment type="caution">
    <text evidence="18">The sequence shown here is derived from an EMBL/GenBank/DDBJ whole genome shotgun (WGS) entry which is preliminary data.</text>
</comment>
<evidence type="ECO:0000256" key="2">
    <source>
        <dbReference type="ARBA" id="ARBA00010107"/>
    </source>
</evidence>
<feature type="region of interest" description="Disordered" evidence="15">
    <location>
        <begin position="950"/>
        <end position="1120"/>
    </location>
</feature>
<dbReference type="EC" id="2.3.1.48" evidence="3 14"/>
<dbReference type="PROSITE" id="PS50016">
    <property type="entry name" value="ZF_PHD_2"/>
    <property type="match status" value="1"/>
</dbReference>
<dbReference type="InterPro" id="IPR001965">
    <property type="entry name" value="Znf_PHD"/>
</dbReference>
<keyword evidence="8" id="KW-0156">Chromatin regulator</keyword>
<comment type="function">
    <text evidence="11">Catalytic component of the NuA4 histone acetyltransferase (HAT) complex which is involved in epigenetic transcriptional activation of selected genes principally by acetylation of nucleosomal histones H4, H3, H2B, H2A and H2A variant H2A.Z. Acetylates histone H4 to form H4K5ac, H4K8ac, H4K12ac and H4K16ac, histone H3 to form H3K14ac, and histone H2A to form H2AK4ac and H2AK7ac. The NuA4 complex is involved in the DNA damage response and is required for chromosome segregation. The NuA4 complex plays a direct role in repair of DNA double-strand breaks (DSBs) through homologous recombination. Recruitment to promoters depends on H3K4me. Also acetylates non-histone proteins. In addition to protein acetyltransferase, can use different acyl-CoA substrates, such as 2-hydroxyisobutanoyl-CoA (2-hydroxyisobutyryl-CoA) or (2E)-butenoyl-CoA (crotonyl-CoA), and is able to mediate protein 2-hydroxyisobutyrylation and crotonylation, respectively.</text>
</comment>
<dbReference type="Gene3D" id="3.30.60.60">
    <property type="entry name" value="N-acetyl transferase-like"/>
    <property type="match status" value="1"/>
</dbReference>
<feature type="region of interest" description="Disordered" evidence="15">
    <location>
        <begin position="55"/>
        <end position="192"/>
    </location>
</feature>
<dbReference type="InterPro" id="IPR036388">
    <property type="entry name" value="WH-like_DNA-bd_sf"/>
</dbReference>
<dbReference type="InterPro" id="IPR016181">
    <property type="entry name" value="Acyl_CoA_acyltransferase"/>
</dbReference>
<evidence type="ECO:0000313" key="18">
    <source>
        <dbReference type="EMBL" id="TEY39871.1"/>
    </source>
</evidence>
<accession>A0A4Y8CN42</accession>
<evidence type="ECO:0000313" key="19">
    <source>
        <dbReference type="Proteomes" id="UP000297299"/>
    </source>
</evidence>
<keyword evidence="6 13" id="KW-0863">Zinc-finger</keyword>
<keyword evidence="9" id="KW-0007">Acetylation</keyword>
<evidence type="ECO:0000256" key="8">
    <source>
        <dbReference type="ARBA" id="ARBA00022853"/>
    </source>
</evidence>
<keyword evidence="7" id="KW-0862">Zinc</keyword>
<feature type="region of interest" description="Disordered" evidence="15">
    <location>
        <begin position="1"/>
        <end position="32"/>
    </location>
</feature>
<keyword evidence="10 14" id="KW-0539">Nucleus</keyword>
<proteinExistence type="inferred from homology"/>
<feature type="domain" description="MYST-type HAT" evidence="17">
    <location>
        <begin position="556"/>
        <end position="833"/>
    </location>
</feature>
<evidence type="ECO:0000259" key="16">
    <source>
        <dbReference type="PROSITE" id="PS50016"/>
    </source>
</evidence>
<dbReference type="EMBL" id="PHWZ01000448">
    <property type="protein sequence ID" value="TEY39871.1"/>
    <property type="molecule type" value="Genomic_DNA"/>
</dbReference>
<feature type="compositionally biased region" description="Acidic residues" evidence="15">
    <location>
        <begin position="133"/>
        <end position="157"/>
    </location>
</feature>
<sequence length="1174" mass="128929">MAGAAAAVVLMDGEPSRSLATSEDDADFEEDDDMVPDIINEDANAYAANIQLQNGLIGDHSDLEDDREGPEGEEEMLTDEDADGEEDDEMLDGPDNMDHTEEEEVDENLELGEGDEDDDDAEGVGAVKIQPGLEDDDDEDAESGSDSDSSVEIEQDDESKGSSDVEEETRWQSNGEGEDEEEEHVNPNRCIFCEQDEDDDPSEEFELYLACEMCGDNAHRQCARNSNALKSDEEAEKWYCPGCHENSLVPGSPSADVDMLEDPEEEGVEAVGQEGDGVEFLNEDASIAAKRRISRDRVPGDLLPSIRGTIKSDSHSVFEQLIPPEDPMDGSRLLRKRKTSSVEADEGLVLRKRTRDRDVLSDNSKPSFDEPHDEAKVDNDSNLSLTNGKRNKKRVDTPTSPRVSRSLRQKTSSSLGPPVNIVEKMPGTLKISFRVDPMELRHILSIPPKPKKKRGGRGVSKARSTVTSTALVPSSYSQPFYPSIHEKELEELKSKPYGGILSEADADTSLTLPRAEHRRQFEDARQTAEEDWKARAAAAAEAAAKAGLRKARKVSGPASQIEYIDFGAYQIDIWYAAPYPEEYSRNKALFICEFCLKYMESDIVAWRHKTKCPWKHPPGDEIYRDGKIMIFEVDGRKNPLYCQNLCLLAKLFLGSKTLYYDVEPFLFYVMTEYDELGCHFVGYFSKEKRPSSLNNVSCILVLPIHQRKGYGHLLIDFSYLLTRVEKKTGSPEKPLSDMGLVSYRNYWRLVLCYYLQRFQPSERVPSIKAISDEMGLTPDDVISGLDAMGTLIRDPTTGTYAMRLKPDYYKEVICHHEAKGYAKLNPKGLVWTPFVMGRGNASAYDHAPPLNTVAPREEDEDEVPSVEGISNGSVQGTSLNGLTNGDTEEMTASLGKMTTGAGEVIRVASSEGSVGKSAMTQKLNGMTKKSYYDLASSIPAIRFVVFPPLPGARSRTVSRPTLARPSSRARLSTSSSARPKSRRAVGVPIRRASTTSASASKARTAARRKSGGTGRGPGRWPKGTKKSDFGNAESGPGLPPRLLKQRSKLGNEVLLGDEEEENQETRSDLDESAIYDTPAPRSRRDRDLSRKGAGLGKPILLGKGKGAGAGVGKGKGKGPLVDAEGYQEMADVPVDGSEVDRNADVNQDANIDPNLDANPILGVGEDLDAEGEDE</sequence>